<dbReference type="InterPro" id="IPR050490">
    <property type="entry name" value="Bact_solute-bd_prot1"/>
</dbReference>
<dbReference type="PANTHER" id="PTHR43649:SF12">
    <property type="entry name" value="DIACETYLCHITOBIOSE BINDING PROTEIN DASA"/>
    <property type="match status" value="1"/>
</dbReference>
<dbReference type="RefSeq" id="WP_324716880.1">
    <property type="nucleotide sequence ID" value="NZ_CP141615.1"/>
</dbReference>
<dbReference type="Proteomes" id="UP001332192">
    <property type="component" value="Chromosome"/>
</dbReference>
<organism evidence="2 3">
    <name type="scientific">Carboxydichorda subterranea</name>
    <dbReference type="NCBI Taxonomy" id="3109565"/>
    <lineage>
        <taxon>Bacteria</taxon>
        <taxon>Bacillati</taxon>
        <taxon>Bacillota</taxon>
        <taxon>Limnochordia</taxon>
        <taxon>Limnochordales</taxon>
        <taxon>Geochordaceae</taxon>
        <taxon>Carboxydichorda</taxon>
    </lineage>
</organism>
<evidence type="ECO:0000256" key="1">
    <source>
        <dbReference type="SAM" id="SignalP"/>
    </source>
</evidence>
<accession>A0ABZ1BYF2</accession>
<dbReference type="Gene3D" id="3.40.190.10">
    <property type="entry name" value="Periplasmic binding protein-like II"/>
    <property type="match status" value="1"/>
</dbReference>
<reference evidence="2 3" key="1">
    <citation type="journal article" date="2024" name="Front. Microbiol.">
        <title>Novel thermophilic genera Geochorda gen. nov. and Carboxydochorda gen. nov. from the deep terrestrial subsurface reveal the ecophysiological diversity in the class Limnochordia.</title>
        <authorList>
            <person name="Karnachuk O.V."/>
            <person name="Lukina A.P."/>
            <person name="Avakyan M.R."/>
            <person name="Kadnikov V.V."/>
            <person name="Begmatov S."/>
            <person name="Beletsky A.V."/>
            <person name="Vlasova K.G."/>
            <person name="Novikov A.A."/>
            <person name="Shcherbakova V.A."/>
            <person name="Mardanov A.V."/>
            <person name="Ravin N.V."/>
        </authorList>
    </citation>
    <scope>NUCLEOTIDE SEQUENCE [LARGE SCALE GENOMIC DNA]</scope>
    <source>
        <strain evidence="2 3">L945</strain>
    </source>
</reference>
<evidence type="ECO:0000313" key="3">
    <source>
        <dbReference type="Proteomes" id="UP001332192"/>
    </source>
</evidence>
<dbReference type="CDD" id="cd13585">
    <property type="entry name" value="PBP2_TMBP_like"/>
    <property type="match status" value="1"/>
</dbReference>
<gene>
    <name evidence="2" type="ORF">U7230_00915</name>
</gene>
<evidence type="ECO:0000313" key="2">
    <source>
        <dbReference type="EMBL" id="WRP17610.1"/>
    </source>
</evidence>
<feature type="signal peptide" evidence="1">
    <location>
        <begin position="1"/>
        <end position="24"/>
    </location>
</feature>
<dbReference type="EMBL" id="CP141615">
    <property type="protein sequence ID" value="WRP17610.1"/>
    <property type="molecule type" value="Genomic_DNA"/>
</dbReference>
<proteinExistence type="predicted"/>
<dbReference type="SUPFAM" id="SSF53850">
    <property type="entry name" value="Periplasmic binding protein-like II"/>
    <property type="match status" value="1"/>
</dbReference>
<dbReference type="Pfam" id="PF13416">
    <property type="entry name" value="SBP_bac_8"/>
    <property type="match status" value="1"/>
</dbReference>
<dbReference type="InterPro" id="IPR006059">
    <property type="entry name" value="SBP"/>
</dbReference>
<keyword evidence="3" id="KW-1185">Reference proteome</keyword>
<dbReference type="PANTHER" id="PTHR43649">
    <property type="entry name" value="ARABINOSE-BINDING PROTEIN-RELATED"/>
    <property type="match status" value="1"/>
</dbReference>
<sequence>MRRVVTLAVTLALLAAGIGVPAAAAPAPTPLRFVWFTDGPDLAAIQKLVAQFNAANPDVRVELSVLPYAQLNQLLLTQAAAGNAPDLARVSEPGRFFQYLLDMRPYLSDRAFRSAFIPSALKAVEGDHGELYGIPHDFTLNGPFVNVTLFKKAGIALPADRCVSWETWGKLAAQVRDATGVPFAMAVDRSGHRLDGFIQSFGGSFFTPDGKGLRITSPETRKGVEAFVRMHQEGIMPLEVWAGGGQGYAAANQYFINGQLPFYLSGNWQVAQFHDNIGDKFEWKAVFNGCEKQYGGMPGGKFIVAFAQTKAPAKVVRLIEFLGSKEAMRQFARESLFLPTRNDLIKEGIEYPYASDVMNTFLKGIPLLPETSYENYNMYFGPVANEVRDRVTQAILGEISVDEALRLAEAKSREIMGIK</sequence>
<name>A0ABZ1BYF2_9FIRM</name>
<feature type="chain" id="PRO_5046645424" evidence="1">
    <location>
        <begin position="25"/>
        <end position="419"/>
    </location>
</feature>
<keyword evidence="1" id="KW-0732">Signal</keyword>
<protein>
    <submittedName>
        <fullName evidence="2">Sugar ABC transporter substrate-binding protein</fullName>
    </submittedName>
</protein>